<reference evidence="2 3" key="1">
    <citation type="submission" date="2016-11" db="EMBL/GenBank/DDBJ databases">
        <authorList>
            <person name="Jaros S."/>
            <person name="Januszkiewicz K."/>
            <person name="Wedrychowicz H."/>
        </authorList>
    </citation>
    <scope>NUCLEOTIDE SEQUENCE [LARGE SCALE GENOMIC DNA]</scope>
    <source>
        <strain evidence="2 3">CGMCC 4.2025</strain>
    </source>
</reference>
<feature type="non-terminal residue" evidence="2">
    <location>
        <position position="1"/>
    </location>
</feature>
<organism evidence="2 3">
    <name type="scientific">Actinacidiphila paucisporea</name>
    <dbReference type="NCBI Taxonomy" id="310782"/>
    <lineage>
        <taxon>Bacteria</taxon>
        <taxon>Bacillati</taxon>
        <taxon>Actinomycetota</taxon>
        <taxon>Actinomycetes</taxon>
        <taxon>Kitasatosporales</taxon>
        <taxon>Streptomycetaceae</taxon>
        <taxon>Actinacidiphila</taxon>
    </lineage>
</organism>
<gene>
    <name evidence="2" type="ORF">SAMN05216499_1321</name>
</gene>
<dbReference type="SMART" id="SM00231">
    <property type="entry name" value="FA58C"/>
    <property type="match status" value="1"/>
</dbReference>
<feature type="domain" description="F5/8 type C" evidence="1">
    <location>
        <begin position="1"/>
        <end position="141"/>
    </location>
</feature>
<dbReference type="Pfam" id="PF22633">
    <property type="entry name" value="F5_F8_type_C_2"/>
    <property type="match status" value="1"/>
</dbReference>
<dbReference type="InterPro" id="IPR008979">
    <property type="entry name" value="Galactose-bd-like_sf"/>
</dbReference>
<dbReference type="InterPro" id="IPR000421">
    <property type="entry name" value="FA58C"/>
</dbReference>
<dbReference type="Proteomes" id="UP000184111">
    <property type="component" value="Unassembled WGS sequence"/>
</dbReference>
<sequence>PASGNLARGRSVTDTGHADVYTAANAVDGNASTYWESTNNAFPQSITVDLGSAQTVGRVVIKLPPATAWATRTETLSVLGSTNNSTWTTLKPSAGYTLNPATGNTATITLTPTSTRYLRLTVTGNTGWPAAQLSELEAYTS</sequence>
<dbReference type="RefSeq" id="WP_143172624.1">
    <property type="nucleotide sequence ID" value="NZ_FRBI01000032.1"/>
</dbReference>
<protein>
    <submittedName>
        <fullName evidence="2">F5/8 type C domain-containing protein</fullName>
    </submittedName>
</protein>
<accession>A0A1M7QBJ2</accession>
<dbReference type="Gene3D" id="2.60.120.260">
    <property type="entry name" value="Galactose-binding domain-like"/>
    <property type="match status" value="1"/>
</dbReference>
<proteinExistence type="predicted"/>
<evidence type="ECO:0000313" key="3">
    <source>
        <dbReference type="Proteomes" id="UP000184111"/>
    </source>
</evidence>
<dbReference type="PROSITE" id="PS50022">
    <property type="entry name" value="FA58C_3"/>
    <property type="match status" value="1"/>
</dbReference>
<dbReference type="SUPFAM" id="SSF49785">
    <property type="entry name" value="Galactose-binding domain-like"/>
    <property type="match status" value="1"/>
</dbReference>
<evidence type="ECO:0000259" key="1">
    <source>
        <dbReference type="PROSITE" id="PS50022"/>
    </source>
</evidence>
<name>A0A1M7QBJ2_9ACTN</name>
<dbReference type="AlphaFoldDB" id="A0A1M7QBJ2"/>
<keyword evidence="3" id="KW-1185">Reference proteome</keyword>
<evidence type="ECO:0000313" key="2">
    <source>
        <dbReference type="EMBL" id="SHN28156.1"/>
    </source>
</evidence>
<dbReference type="EMBL" id="FRBI01000032">
    <property type="protein sequence ID" value="SHN28156.1"/>
    <property type="molecule type" value="Genomic_DNA"/>
</dbReference>